<gene>
    <name evidence="2" type="ORF">OCTVUL_1B001415</name>
</gene>
<evidence type="ECO:0000256" key="1">
    <source>
        <dbReference type="SAM" id="MobiDB-lite"/>
    </source>
</evidence>
<sequence>MANHGGDEKSVGGFEQYMKETARSFKECRVKNSLRRNSLQKKTLGIEKQRKISSLLLDKEERELREKYRQLQVDQKVSSFTHSNVAVSKVRRSRYSMQLEICSEYEEVKTETDDKEGGEESEGLMSKAGLKGDQYWDSVVLNPYPITFRPSTSTEKKARGPHTETDGTPSHYRRRQSIEFEDLILNTNTGGLKLPPKNKKNPFLQVHVDKKLSRPVKPRPDSLEDNLSMRKLKRNIDLQQKMSFVGAN</sequence>
<protein>
    <submittedName>
        <fullName evidence="2">Uncharacterized protein</fullName>
    </submittedName>
</protein>
<dbReference type="AlphaFoldDB" id="A0AA36F203"/>
<feature type="compositionally biased region" description="Basic and acidic residues" evidence="1">
    <location>
        <begin position="154"/>
        <end position="165"/>
    </location>
</feature>
<dbReference type="EMBL" id="OX597817">
    <property type="protein sequence ID" value="CAI9721579.1"/>
    <property type="molecule type" value="Genomic_DNA"/>
</dbReference>
<organism evidence="2 3">
    <name type="scientific">Octopus vulgaris</name>
    <name type="common">Common octopus</name>
    <dbReference type="NCBI Taxonomy" id="6645"/>
    <lineage>
        <taxon>Eukaryota</taxon>
        <taxon>Metazoa</taxon>
        <taxon>Spiralia</taxon>
        <taxon>Lophotrochozoa</taxon>
        <taxon>Mollusca</taxon>
        <taxon>Cephalopoda</taxon>
        <taxon>Coleoidea</taxon>
        <taxon>Octopodiformes</taxon>
        <taxon>Octopoda</taxon>
        <taxon>Incirrata</taxon>
        <taxon>Octopodidae</taxon>
        <taxon>Octopus</taxon>
    </lineage>
</organism>
<dbReference type="Proteomes" id="UP001162480">
    <property type="component" value="Chromosome 4"/>
</dbReference>
<reference evidence="2" key="1">
    <citation type="submission" date="2023-08" db="EMBL/GenBank/DDBJ databases">
        <authorList>
            <person name="Alioto T."/>
            <person name="Alioto T."/>
            <person name="Gomez Garrido J."/>
        </authorList>
    </citation>
    <scope>NUCLEOTIDE SEQUENCE</scope>
</reference>
<evidence type="ECO:0000313" key="3">
    <source>
        <dbReference type="Proteomes" id="UP001162480"/>
    </source>
</evidence>
<evidence type="ECO:0000313" key="2">
    <source>
        <dbReference type="EMBL" id="CAI9721579.1"/>
    </source>
</evidence>
<accession>A0AA36F203</accession>
<name>A0AA36F203_OCTVU</name>
<proteinExistence type="predicted"/>
<keyword evidence="3" id="KW-1185">Reference proteome</keyword>
<feature type="region of interest" description="Disordered" evidence="1">
    <location>
        <begin position="150"/>
        <end position="170"/>
    </location>
</feature>